<evidence type="ECO:0000256" key="1">
    <source>
        <dbReference type="SAM" id="MobiDB-lite"/>
    </source>
</evidence>
<dbReference type="Proteomes" id="UP000664859">
    <property type="component" value="Unassembled WGS sequence"/>
</dbReference>
<evidence type="ECO:0000313" key="3">
    <source>
        <dbReference type="Proteomes" id="UP000664859"/>
    </source>
</evidence>
<protein>
    <submittedName>
        <fullName evidence="2">Uncharacterized protein</fullName>
    </submittedName>
</protein>
<sequence>MTIAPRGSSSGSSERKREHRDTSLPLLPEEVVVGEILALYDSHQHWLRFRLAMCELELSAFELRAGQFSDHDGVVYPSLIMEVMRFDHRRAPAIQLAEAAAARAERVRAGCEHGNAYNLSTVTCHDHYGAGL</sequence>
<gene>
    <name evidence="2" type="ORF">JKP88DRAFT_244296</name>
</gene>
<dbReference type="AlphaFoldDB" id="A0A835ZB38"/>
<comment type="caution">
    <text evidence="2">The sequence shown here is derived from an EMBL/GenBank/DDBJ whole genome shotgun (WGS) entry which is preliminary data.</text>
</comment>
<feature type="region of interest" description="Disordered" evidence="1">
    <location>
        <begin position="1"/>
        <end position="22"/>
    </location>
</feature>
<organism evidence="2 3">
    <name type="scientific">Tribonema minus</name>
    <dbReference type="NCBI Taxonomy" id="303371"/>
    <lineage>
        <taxon>Eukaryota</taxon>
        <taxon>Sar</taxon>
        <taxon>Stramenopiles</taxon>
        <taxon>Ochrophyta</taxon>
        <taxon>PX clade</taxon>
        <taxon>Xanthophyceae</taxon>
        <taxon>Tribonematales</taxon>
        <taxon>Tribonemataceae</taxon>
        <taxon>Tribonema</taxon>
    </lineage>
</organism>
<reference evidence="2" key="1">
    <citation type="submission" date="2021-02" db="EMBL/GenBank/DDBJ databases">
        <title>First Annotated Genome of the Yellow-green Alga Tribonema minus.</title>
        <authorList>
            <person name="Mahan K.M."/>
        </authorList>
    </citation>
    <scope>NUCLEOTIDE SEQUENCE</scope>
    <source>
        <strain evidence="2">UTEX B ZZ1240</strain>
    </source>
</reference>
<dbReference type="EMBL" id="JAFCMP010000124">
    <property type="protein sequence ID" value="KAG5185658.1"/>
    <property type="molecule type" value="Genomic_DNA"/>
</dbReference>
<keyword evidence="3" id="KW-1185">Reference proteome</keyword>
<name>A0A835ZB38_9STRA</name>
<evidence type="ECO:0000313" key="2">
    <source>
        <dbReference type="EMBL" id="KAG5185658.1"/>
    </source>
</evidence>
<feature type="compositionally biased region" description="Basic and acidic residues" evidence="1">
    <location>
        <begin position="13"/>
        <end position="22"/>
    </location>
</feature>
<proteinExistence type="predicted"/>
<accession>A0A835ZB38</accession>